<proteinExistence type="predicted"/>
<dbReference type="AlphaFoldDB" id="A0A914KKN1"/>
<evidence type="ECO:0000256" key="1">
    <source>
        <dbReference type="SAM" id="MobiDB-lite"/>
    </source>
</evidence>
<accession>A0A914KKN1</accession>
<reference evidence="3" key="1">
    <citation type="submission" date="2022-11" db="UniProtKB">
        <authorList>
            <consortium name="WormBaseParasite"/>
        </authorList>
    </citation>
    <scope>IDENTIFICATION</scope>
</reference>
<name>A0A914KKN1_MELIC</name>
<feature type="compositionally biased region" description="Basic and acidic residues" evidence="1">
    <location>
        <begin position="1"/>
        <end position="12"/>
    </location>
</feature>
<organism evidence="2 3">
    <name type="scientific">Meloidogyne incognita</name>
    <name type="common">Southern root-knot nematode worm</name>
    <name type="synonym">Oxyuris incognita</name>
    <dbReference type="NCBI Taxonomy" id="6306"/>
    <lineage>
        <taxon>Eukaryota</taxon>
        <taxon>Metazoa</taxon>
        <taxon>Ecdysozoa</taxon>
        <taxon>Nematoda</taxon>
        <taxon>Chromadorea</taxon>
        <taxon>Rhabditida</taxon>
        <taxon>Tylenchina</taxon>
        <taxon>Tylenchomorpha</taxon>
        <taxon>Tylenchoidea</taxon>
        <taxon>Meloidogynidae</taxon>
        <taxon>Meloidogyninae</taxon>
        <taxon>Meloidogyne</taxon>
        <taxon>Meloidogyne incognita group</taxon>
    </lineage>
</organism>
<feature type="region of interest" description="Disordered" evidence="1">
    <location>
        <begin position="1"/>
        <end position="27"/>
    </location>
</feature>
<protein>
    <submittedName>
        <fullName evidence="3">Uncharacterized protein</fullName>
    </submittedName>
</protein>
<evidence type="ECO:0000313" key="3">
    <source>
        <dbReference type="WBParaSite" id="Minc3s00032g01950"/>
    </source>
</evidence>
<dbReference type="WBParaSite" id="Minc3s00032g01950">
    <property type="protein sequence ID" value="Minc3s00032g01950"/>
    <property type="gene ID" value="Minc3s00032g01950"/>
</dbReference>
<sequence>MQHFRSGSDDGQRSSSHGSHKAQFTVPARSHAELTQSFCNGSLASSNATSQILRFDPSVFSNPH</sequence>
<dbReference type="Proteomes" id="UP000887563">
    <property type="component" value="Unplaced"/>
</dbReference>
<evidence type="ECO:0000313" key="2">
    <source>
        <dbReference type="Proteomes" id="UP000887563"/>
    </source>
</evidence>
<keyword evidence="2" id="KW-1185">Reference proteome</keyword>